<evidence type="ECO:0000313" key="5">
    <source>
        <dbReference type="EMBL" id="KAK3925829.1"/>
    </source>
</evidence>
<keyword evidence="2 3" id="KW-0040">ANK repeat</keyword>
<keyword evidence="6" id="KW-1185">Reference proteome</keyword>
<accession>A0AAE1HR39</accession>
<dbReference type="AlphaFoldDB" id="A0AAE1HR39"/>
<evidence type="ECO:0000256" key="3">
    <source>
        <dbReference type="PROSITE-ProRule" id="PRU00023"/>
    </source>
</evidence>
<feature type="domain" description="SOCS box" evidence="4">
    <location>
        <begin position="623"/>
        <end position="675"/>
    </location>
</feature>
<dbReference type="SUPFAM" id="SSF48403">
    <property type="entry name" value="Ankyrin repeat"/>
    <property type="match status" value="2"/>
</dbReference>
<proteinExistence type="predicted"/>
<comment type="caution">
    <text evidence="5">The sequence shown here is derived from an EMBL/GenBank/DDBJ whole genome shotgun (WGS) entry which is preliminary data.</text>
</comment>
<dbReference type="InterPro" id="IPR002110">
    <property type="entry name" value="Ankyrin_rpt"/>
</dbReference>
<dbReference type="SMART" id="SM00969">
    <property type="entry name" value="SOCS_box"/>
    <property type="match status" value="1"/>
</dbReference>
<dbReference type="InterPro" id="IPR001496">
    <property type="entry name" value="SOCS_box"/>
</dbReference>
<dbReference type="Pfam" id="PF07525">
    <property type="entry name" value="SOCS_box"/>
    <property type="match status" value="1"/>
</dbReference>
<evidence type="ECO:0000256" key="1">
    <source>
        <dbReference type="ARBA" id="ARBA00022737"/>
    </source>
</evidence>
<dbReference type="SUPFAM" id="SSF158235">
    <property type="entry name" value="SOCS box-like"/>
    <property type="match status" value="1"/>
</dbReference>
<keyword evidence="1" id="KW-0677">Repeat</keyword>
<dbReference type="EMBL" id="JAHWGI010001240">
    <property type="protein sequence ID" value="KAK3925829.1"/>
    <property type="molecule type" value="Genomic_DNA"/>
</dbReference>
<dbReference type="InterPro" id="IPR036770">
    <property type="entry name" value="Ankyrin_rpt-contain_sf"/>
</dbReference>
<reference evidence="5" key="2">
    <citation type="journal article" date="2023" name="BMC Genomics">
        <title>Pest status, molecular evolution, and epigenetic factors derived from the genome assembly of Frankliniella fusca, a thysanopteran phytovirus vector.</title>
        <authorList>
            <person name="Catto M.A."/>
            <person name="Labadie P.E."/>
            <person name="Jacobson A.L."/>
            <person name="Kennedy G.G."/>
            <person name="Srinivasan R."/>
            <person name="Hunt B.G."/>
        </authorList>
    </citation>
    <scope>NUCLEOTIDE SEQUENCE</scope>
    <source>
        <strain evidence="5">PL_HMW_Pooled</strain>
    </source>
</reference>
<dbReference type="Pfam" id="PF12796">
    <property type="entry name" value="Ank_2"/>
    <property type="match status" value="1"/>
</dbReference>
<evidence type="ECO:0000256" key="2">
    <source>
        <dbReference type="ARBA" id="ARBA00023043"/>
    </source>
</evidence>
<dbReference type="Gene3D" id="1.25.40.20">
    <property type="entry name" value="Ankyrin repeat-containing domain"/>
    <property type="match status" value="3"/>
</dbReference>
<dbReference type="CDD" id="cd03716">
    <property type="entry name" value="SOCS_ASB_like"/>
    <property type="match status" value="1"/>
</dbReference>
<dbReference type="PROSITE" id="PS50297">
    <property type="entry name" value="ANK_REP_REGION"/>
    <property type="match status" value="1"/>
</dbReference>
<dbReference type="PROSITE" id="PS50225">
    <property type="entry name" value="SOCS"/>
    <property type="match status" value="1"/>
</dbReference>
<organism evidence="5 6">
    <name type="scientific">Frankliniella fusca</name>
    <dbReference type="NCBI Taxonomy" id="407009"/>
    <lineage>
        <taxon>Eukaryota</taxon>
        <taxon>Metazoa</taxon>
        <taxon>Ecdysozoa</taxon>
        <taxon>Arthropoda</taxon>
        <taxon>Hexapoda</taxon>
        <taxon>Insecta</taxon>
        <taxon>Pterygota</taxon>
        <taxon>Neoptera</taxon>
        <taxon>Paraneoptera</taxon>
        <taxon>Thysanoptera</taxon>
        <taxon>Terebrantia</taxon>
        <taxon>Thripoidea</taxon>
        <taxon>Thripidae</taxon>
        <taxon>Frankliniella</taxon>
    </lineage>
</organism>
<dbReference type="PANTHER" id="PTHR24198">
    <property type="entry name" value="ANKYRIN REPEAT AND PROTEIN KINASE DOMAIN-CONTAINING PROTEIN"/>
    <property type="match status" value="1"/>
</dbReference>
<name>A0AAE1HR39_9NEOP</name>
<evidence type="ECO:0000313" key="6">
    <source>
        <dbReference type="Proteomes" id="UP001219518"/>
    </source>
</evidence>
<dbReference type="Proteomes" id="UP001219518">
    <property type="component" value="Unassembled WGS sequence"/>
</dbReference>
<dbReference type="PANTHER" id="PTHR24198:SF194">
    <property type="entry name" value="INVERSIN-A"/>
    <property type="match status" value="1"/>
</dbReference>
<protein>
    <submittedName>
        <fullName evidence="5">Ankyrin-3</fullName>
    </submittedName>
</protein>
<sequence>MGSALSNLFSSNGLLVSNHRGISDLSKDHVRQLFEVLRANPRINIQRLEGFLQGIPKCDNILLAHNGEGYNLLQKCVGINNVELVRWICSRNPDLNRGACSFPLHIACLKGHEQIVELLLKHGARVDVEARMCWPGPHNQNCEERGKYSSSHSDPIPAERTSDKLQNAICYAIDGDQVAILELLTQNGDEHWFPWQAKRPLLHIACDRGAWNCCKYLVEERPEEVNLCFDEYYPIHQAVLHDVRFLELLISCGAQTTVRTATQQMTVLHILYLIGRKSAQDTMATTRLLLDNGMRESINEADSLGNTPLHGLIVRYALEEARYGYDHDNQPWNKWDVLHLVRFLLQNGARPSINQQGNSALACVLRHVRDWEFRYELLNMLLQEGGNPNFVGRDGSVPLMVCLVPLINKDPLHHFTHNMKVCYLNCVRILCKHGASPNCSSRSNLTPLHVLMFTASESIALSRQDEKAQNFEFIRSLLVLLLQNGLDPNVRFSQRTPHILPAVMDMVPQARTPADLVHVHSLTLALLQYGANPNVNVPPPDHITICDSQSSVLKKASSNHVLYYYLDTICRKEEIILDPAQNFIAIIMLFYFCMDHRPLFSCLKVIFTALHSGIMSVKGNPALLNVIRELQASPRTLKQISRVSIYKALRRCPGVHANKLPLPPTLKDYLLNFEP</sequence>
<dbReference type="GO" id="GO:0035556">
    <property type="term" value="P:intracellular signal transduction"/>
    <property type="evidence" value="ECO:0007669"/>
    <property type="project" value="InterPro"/>
</dbReference>
<dbReference type="InterPro" id="IPR036036">
    <property type="entry name" value="SOCS_box-like_dom_sf"/>
</dbReference>
<evidence type="ECO:0000259" key="4">
    <source>
        <dbReference type="PROSITE" id="PS50225"/>
    </source>
</evidence>
<feature type="repeat" description="ANK" evidence="3">
    <location>
        <begin position="103"/>
        <end position="131"/>
    </location>
</feature>
<dbReference type="PROSITE" id="PS50088">
    <property type="entry name" value="ANK_REPEAT"/>
    <property type="match status" value="1"/>
</dbReference>
<reference evidence="5" key="1">
    <citation type="submission" date="2021-07" db="EMBL/GenBank/DDBJ databases">
        <authorList>
            <person name="Catto M.A."/>
            <person name="Jacobson A."/>
            <person name="Kennedy G."/>
            <person name="Labadie P."/>
            <person name="Hunt B.G."/>
            <person name="Srinivasan R."/>
        </authorList>
    </citation>
    <scope>NUCLEOTIDE SEQUENCE</scope>
    <source>
        <strain evidence="5">PL_HMW_Pooled</strain>
        <tissue evidence="5">Head</tissue>
    </source>
</reference>
<gene>
    <name evidence="5" type="ORF">KUF71_014078</name>
</gene>
<dbReference type="SMART" id="SM00248">
    <property type="entry name" value="ANK"/>
    <property type="match status" value="9"/>
</dbReference>